<reference evidence="3" key="1">
    <citation type="submission" date="2021-01" db="EMBL/GenBank/DDBJ databases">
        <authorList>
            <person name="Kaushik A."/>
        </authorList>
    </citation>
    <scope>NUCLEOTIDE SEQUENCE</scope>
    <source>
        <strain evidence="3">AG5</strain>
    </source>
</reference>
<dbReference type="AlphaFoldDB" id="A0A8H3HM03"/>
<protein>
    <recommendedName>
        <fullName evidence="5">G domain-containing protein</fullName>
    </recommendedName>
</protein>
<accession>A0A8H3HM03</accession>
<organism evidence="3 4">
    <name type="scientific">Rhizoctonia solani</name>
    <dbReference type="NCBI Taxonomy" id="456999"/>
    <lineage>
        <taxon>Eukaryota</taxon>
        <taxon>Fungi</taxon>
        <taxon>Dikarya</taxon>
        <taxon>Basidiomycota</taxon>
        <taxon>Agaricomycotina</taxon>
        <taxon>Agaricomycetes</taxon>
        <taxon>Cantharellales</taxon>
        <taxon>Ceratobasidiaceae</taxon>
        <taxon>Rhizoctonia</taxon>
    </lineage>
</organism>
<sequence>MSNRLKSVYNKMQQSRVPSNNQPLVEGNAPSGSNSFNQVAAPRRTIYILFVGHFGCGKSYLIDICSGPGQILSRRKVDYGLLNPLSFDYPQADLTEVDIYIDIARLLLHHASQNKHISGIIYCHLSRMALQSGTTQRSLLVLAELFLGREEMNRLTVLVLQRSETDKRAEEVAGTILNHSTSFNEAVAGGAAVVAGDWTKHDMVKHLWRYRSMDPLHPPICHLTVDRFRSPQQIIEDTLGSYGRQTIEFYAQSLQKSAQDKKELEAQIARCQTKAEQRAIHENAESRAPSEGEYERLRQADRDYASLRSQIQLQIGYEQGAIADDLKKINDMIERLGDSISEYLVDVYEEQAFNPGTEGSTIADAHDLPGLQTWLHQCQAQMNLLPGLNENSDDPIDLSVENFINFFIRSRLCNTLSDKLFKPFHPFVEPTENVRLADYYREIQKQG</sequence>
<feature type="region of interest" description="Disordered" evidence="2">
    <location>
        <begin position="1"/>
        <end position="30"/>
    </location>
</feature>
<evidence type="ECO:0000256" key="1">
    <source>
        <dbReference type="SAM" id="Coils"/>
    </source>
</evidence>
<dbReference type="EMBL" id="CAJNJQ010000674">
    <property type="protein sequence ID" value="CAE7093612.1"/>
    <property type="molecule type" value="Genomic_DNA"/>
</dbReference>
<evidence type="ECO:0000313" key="3">
    <source>
        <dbReference type="EMBL" id="CAE7093612.1"/>
    </source>
</evidence>
<comment type="caution">
    <text evidence="3">The sequence shown here is derived from an EMBL/GenBank/DDBJ whole genome shotgun (WGS) entry which is preliminary data.</text>
</comment>
<gene>
    <name evidence="3" type="ORF">RDB_LOCUS34316</name>
</gene>
<name>A0A8H3HM03_9AGAM</name>
<evidence type="ECO:0000313" key="4">
    <source>
        <dbReference type="Proteomes" id="UP000663827"/>
    </source>
</evidence>
<feature type="coiled-coil region" evidence="1">
    <location>
        <begin position="247"/>
        <end position="274"/>
    </location>
</feature>
<evidence type="ECO:0008006" key="5">
    <source>
        <dbReference type="Google" id="ProtNLM"/>
    </source>
</evidence>
<dbReference type="Proteomes" id="UP000663827">
    <property type="component" value="Unassembled WGS sequence"/>
</dbReference>
<keyword evidence="1" id="KW-0175">Coiled coil</keyword>
<proteinExistence type="predicted"/>
<evidence type="ECO:0000256" key="2">
    <source>
        <dbReference type="SAM" id="MobiDB-lite"/>
    </source>
</evidence>
<feature type="compositionally biased region" description="Polar residues" evidence="2">
    <location>
        <begin position="1"/>
        <end position="23"/>
    </location>
</feature>